<dbReference type="EMBL" id="VAHF01000001">
    <property type="protein sequence ID" value="TXG73190.1"/>
    <property type="molecule type" value="Genomic_DNA"/>
</dbReference>
<evidence type="ECO:0000256" key="1">
    <source>
        <dbReference type="ARBA" id="ARBA00022723"/>
    </source>
</evidence>
<keyword evidence="3" id="KW-0862">Zinc</keyword>
<dbReference type="AlphaFoldDB" id="A0A5C7IV36"/>
<dbReference type="InterPro" id="IPR004332">
    <property type="entry name" value="Transposase_MuDR"/>
</dbReference>
<feature type="domain" description="SWIM-type" evidence="6">
    <location>
        <begin position="647"/>
        <end position="679"/>
    </location>
</feature>
<feature type="compositionally biased region" description="Acidic residues" evidence="5">
    <location>
        <begin position="131"/>
        <end position="140"/>
    </location>
</feature>
<sequence>MYTMAQLWADVYMCCCCTFPEPSEGFKAEVRLPWCAEFKLLKDDKDLQVIFKMFTERKLSTIRVDFELQPFANLPLEAKDVPHAHMNSSSSSTNGTPSRTEVSADFLQISIDDDEEEYVPYSGSGWKADANDEEDSVDDEVAGKDKDIAESDNNSTDEQLSNAASFQFDEEFMEVADNDEEEGQSRPRRGRPFRVTNDGRVALEVGQLFHNLHQFRIVLRDFAVQEGFELKRVKNDKERYTAFCAYEGCTWRIHASPIEDRRTFMIKTLQNRHSCQKLQKNHEATAVWVARRFKCLIEQNPEIKVKFLGREIQRIYGLTLPSYTLYRAKNRVLQKTENEHSESFDKLYNYGYIVRQRNPGSMTLLKTITPDLGAPSRFQRFFLSLQAQKDGYIFGCRPFIGLDGCHLKGKYPGVLLSAIAVDANSGVFPIAICICEGESKDSWGWFLQQLYCHIGLDDNRRVTFMSDRQKGVIDAIERFWPRSNTRHCVRHITANLQAKYKGQLSAVYVWNAANKSNKSDFLAEMENLKEANIDAYNYMMNIPLKHWALHAFDAYVKSEHTTNNITESFNGWIDNYRELPALSMMESIRRKLMKRMHKRHEEAMKWPTNLPPLVYKKLGERQDEARFVTVLCASDHEYEVKDEIKYFIVNLLTQSCDCGLWELSGIPCKHALAIIAVKRSHGEDFVHQYLTKEAYLKTYRNVIHPIPDEAHWPHIQHNKVLPPMQKRMPGRPKKIRKRGPEEPPKQKGVVKSISKQTPKKRAREVGSSSIAPNIRRRVFTQVPPTITQNQVEGNASQHGDVSSQPLTVNAPLHSSGNASQPTQSIANSGTIAGLDIDWSPIF</sequence>
<feature type="region of interest" description="Disordered" evidence="5">
    <location>
        <begin position="722"/>
        <end position="767"/>
    </location>
</feature>
<dbReference type="OrthoDB" id="1918246at2759"/>
<evidence type="ECO:0000259" key="6">
    <source>
        <dbReference type="PROSITE" id="PS50966"/>
    </source>
</evidence>
<feature type="compositionally biased region" description="Basic residues" evidence="5">
    <location>
        <begin position="728"/>
        <end position="737"/>
    </location>
</feature>
<organism evidence="7 8">
    <name type="scientific">Acer yangbiense</name>
    <dbReference type="NCBI Taxonomy" id="1000413"/>
    <lineage>
        <taxon>Eukaryota</taxon>
        <taxon>Viridiplantae</taxon>
        <taxon>Streptophyta</taxon>
        <taxon>Embryophyta</taxon>
        <taxon>Tracheophyta</taxon>
        <taxon>Spermatophyta</taxon>
        <taxon>Magnoliopsida</taxon>
        <taxon>eudicotyledons</taxon>
        <taxon>Gunneridae</taxon>
        <taxon>Pentapetalae</taxon>
        <taxon>rosids</taxon>
        <taxon>malvids</taxon>
        <taxon>Sapindales</taxon>
        <taxon>Sapindaceae</taxon>
        <taxon>Hippocastanoideae</taxon>
        <taxon>Acereae</taxon>
        <taxon>Acer</taxon>
    </lineage>
</organism>
<protein>
    <recommendedName>
        <fullName evidence="6">SWIM-type domain-containing protein</fullName>
    </recommendedName>
</protein>
<feature type="region of interest" description="Disordered" evidence="5">
    <location>
        <begin position="118"/>
        <end position="141"/>
    </location>
</feature>
<evidence type="ECO:0000256" key="3">
    <source>
        <dbReference type="ARBA" id="ARBA00022833"/>
    </source>
</evidence>
<dbReference type="Pfam" id="PF04434">
    <property type="entry name" value="SWIM"/>
    <property type="match status" value="1"/>
</dbReference>
<feature type="region of interest" description="Disordered" evidence="5">
    <location>
        <begin position="791"/>
        <end position="826"/>
    </location>
</feature>
<keyword evidence="2 4" id="KW-0863">Zinc-finger</keyword>
<dbReference type="InterPro" id="IPR006564">
    <property type="entry name" value="Znf_PMZ"/>
</dbReference>
<proteinExistence type="predicted"/>
<evidence type="ECO:0000256" key="4">
    <source>
        <dbReference type="PROSITE-ProRule" id="PRU00325"/>
    </source>
</evidence>
<reference evidence="8" key="1">
    <citation type="journal article" date="2019" name="Gigascience">
        <title>De novo genome assembly of the endangered Acer yangbiense, a plant species with extremely small populations endemic to Yunnan Province, China.</title>
        <authorList>
            <person name="Yang J."/>
            <person name="Wariss H.M."/>
            <person name="Tao L."/>
            <person name="Zhang R."/>
            <person name="Yun Q."/>
            <person name="Hollingsworth P."/>
            <person name="Dao Z."/>
            <person name="Luo G."/>
            <person name="Guo H."/>
            <person name="Ma Y."/>
            <person name="Sun W."/>
        </authorList>
    </citation>
    <scope>NUCLEOTIDE SEQUENCE [LARGE SCALE GENOMIC DNA]</scope>
    <source>
        <strain evidence="8">cv. Malutang</strain>
    </source>
</reference>
<dbReference type="SMART" id="SM00575">
    <property type="entry name" value="ZnF_PMZ"/>
    <property type="match status" value="1"/>
</dbReference>
<accession>A0A5C7IV36</accession>
<keyword evidence="1" id="KW-0479">Metal-binding</keyword>
<evidence type="ECO:0000313" key="7">
    <source>
        <dbReference type="EMBL" id="TXG73190.1"/>
    </source>
</evidence>
<dbReference type="Pfam" id="PF10551">
    <property type="entry name" value="MULE"/>
    <property type="match status" value="1"/>
</dbReference>
<dbReference type="InterPro" id="IPR018289">
    <property type="entry name" value="MULE_transposase_dom"/>
</dbReference>
<gene>
    <name evidence="7" type="ORF">EZV62_001769</name>
</gene>
<keyword evidence="8" id="KW-1185">Reference proteome</keyword>
<evidence type="ECO:0000313" key="8">
    <source>
        <dbReference type="Proteomes" id="UP000323000"/>
    </source>
</evidence>
<comment type="caution">
    <text evidence="7">The sequence shown here is derived from an EMBL/GenBank/DDBJ whole genome shotgun (WGS) entry which is preliminary data.</text>
</comment>
<dbReference type="Pfam" id="PF03108">
    <property type="entry name" value="DBD_Tnp_Mut"/>
    <property type="match status" value="1"/>
</dbReference>
<dbReference type="GO" id="GO:0008270">
    <property type="term" value="F:zinc ion binding"/>
    <property type="evidence" value="ECO:0007669"/>
    <property type="project" value="UniProtKB-KW"/>
</dbReference>
<name>A0A5C7IV36_9ROSI</name>
<dbReference type="PANTHER" id="PTHR31973">
    <property type="entry name" value="POLYPROTEIN, PUTATIVE-RELATED"/>
    <property type="match status" value="1"/>
</dbReference>
<dbReference type="Proteomes" id="UP000323000">
    <property type="component" value="Chromosome 1"/>
</dbReference>
<evidence type="ECO:0000256" key="5">
    <source>
        <dbReference type="SAM" id="MobiDB-lite"/>
    </source>
</evidence>
<dbReference type="PANTHER" id="PTHR31973:SF187">
    <property type="entry name" value="MUTATOR TRANSPOSASE MUDRA PROTEIN"/>
    <property type="match status" value="1"/>
</dbReference>
<dbReference type="PROSITE" id="PS50966">
    <property type="entry name" value="ZF_SWIM"/>
    <property type="match status" value="1"/>
</dbReference>
<dbReference type="InterPro" id="IPR007527">
    <property type="entry name" value="Znf_SWIM"/>
</dbReference>
<evidence type="ECO:0000256" key="2">
    <source>
        <dbReference type="ARBA" id="ARBA00022771"/>
    </source>
</evidence>